<proteinExistence type="predicted"/>
<organism evidence="2 3">
    <name type="scientific">Plakobranchus ocellatus</name>
    <dbReference type="NCBI Taxonomy" id="259542"/>
    <lineage>
        <taxon>Eukaryota</taxon>
        <taxon>Metazoa</taxon>
        <taxon>Spiralia</taxon>
        <taxon>Lophotrochozoa</taxon>
        <taxon>Mollusca</taxon>
        <taxon>Gastropoda</taxon>
        <taxon>Heterobranchia</taxon>
        <taxon>Euthyneura</taxon>
        <taxon>Panpulmonata</taxon>
        <taxon>Sacoglossa</taxon>
        <taxon>Placobranchoidea</taxon>
        <taxon>Plakobranchidae</taxon>
        <taxon>Plakobranchus</taxon>
    </lineage>
</organism>
<accession>A0AAV4A5Q7</accession>
<reference evidence="2 3" key="1">
    <citation type="journal article" date="2021" name="Elife">
        <title>Chloroplast acquisition without the gene transfer in kleptoplastic sea slugs, Plakobranchus ocellatus.</title>
        <authorList>
            <person name="Maeda T."/>
            <person name="Takahashi S."/>
            <person name="Yoshida T."/>
            <person name="Shimamura S."/>
            <person name="Takaki Y."/>
            <person name="Nagai Y."/>
            <person name="Toyoda A."/>
            <person name="Suzuki Y."/>
            <person name="Arimoto A."/>
            <person name="Ishii H."/>
            <person name="Satoh N."/>
            <person name="Nishiyama T."/>
            <person name="Hasebe M."/>
            <person name="Maruyama T."/>
            <person name="Minagawa J."/>
            <person name="Obokata J."/>
            <person name="Shigenobu S."/>
        </authorList>
    </citation>
    <scope>NUCLEOTIDE SEQUENCE [LARGE SCALE GENOMIC DNA]</scope>
</reference>
<keyword evidence="3" id="KW-1185">Reference proteome</keyword>
<dbReference type="AlphaFoldDB" id="A0AAV4A5Q7"/>
<feature type="region of interest" description="Disordered" evidence="1">
    <location>
        <begin position="16"/>
        <end position="35"/>
    </location>
</feature>
<gene>
    <name evidence="2" type="ORF">PoB_003009600</name>
</gene>
<protein>
    <submittedName>
        <fullName evidence="2">Uncharacterized protein</fullName>
    </submittedName>
</protein>
<evidence type="ECO:0000256" key="1">
    <source>
        <dbReference type="SAM" id="MobiDB-lite"/>
    </source>
</evidence>
<dbReference type="Proteomes" id="UP000735302">
    <property type="component" value="Unassembled WGS sequence"/>
</dbReference>
<sequence length="88" mass="10000">MISDFQALCRAKMPATGLEPSTKESLQSSGRVQCPPCHQRPRSSFVPILPLKLRRSCRRTIRCHSVRQIFRCRTPAPIFLLKGKLVLP</sequence>
<dbReference type="EMBL" id="BLXT01003727">
    <property type="protein sequence ID" value="GFO03591.1"/>
    <property type="molecule type" value="Genomic_DNA"/>
</dbReference>
<evidence type="ECO:0000313" key="2">
    <source>
        <dbReference type="EMBL" id="GFO03591.1"/>
    </source>
</evidence>
<comment type="caution">
    <text evidence="2">The sequence shown here is derived from an EMBL/GenBank/DDBJ whole genome shotgun (WGS) entry which is preliminary data.</text>
</comment>
<name>A0AAV4A5Q7_9GAST</name>
<evidence type="ECO:0000313" key="3">
    <source>
        <dbReference type="Proteomes" id="UP000735302"/>
    </source>
</evidence>